<evidence type="ECO:0000313" key="1">
    <source>
        <dbReference type="EMBL" id="KAI4864409.1"/>
    </source>
</evidence>
<reference evidence="1 2" key="1">
    <citation type="journal article" date="2022" name="New Phytol.">
        <title>Ecological generalism drives hyperdiversity of secondary metabolite gene clusters in xylarialean endophytes.</title>
        <authorList>
            <person name="Franco M.E.E."/>
            <person name="Wisecaver J.H."/>
            <person name="Arnold A.E."/>
            <person name="Ju Y.M."/>
            <person name="Slot J.C."/>
            <person name="Ahrendt S."/>
            <person name="Moore L.P."/>
            <person name="Eastman K.E."/>
            <person name="Scott K."/>
            <person name="Konkel Z."/>
            <person name="Mondo S.J."/>
            <person name="Kuo A."/>
            <person name="Hayes R.D."/>
            <person name="Haridas S."/>
            <person name="Andreopoulos B."/>
            <person name="Riley R."/>
            <person name="LaButti K."/>
            <person name="Pangilinan J."/>
            <person name="Lipzen A."/>
            <person name="Amirebrahimi M."/>
            <person name="Yan J."/>
            <person name="Adam C."/>
            <person name="Keymanesh K."/>
            <person name="Ng V."/>
            <person name="Louie K."/>
            <person name="Northen T."/>
            <person name="Drula E."/>
            <person name="Henrissat B."/>
            <person name="Hsieh H.M."/>
            <person name="Youens-Clark K."/>
            <person name="Lutzoni F."/>
            <person name="Miadlikowska J."/>
            <person name="Eastwood D.C."/>
            <person name="Hamelin R.C."/>
            <person name="Grigoriev I.V."/>
            <person name="U'Ren J.M."/>
        </authorList>
    </citation>
    <scope>NUCLEOTIDE SEQUENCE [LARGE SCALE GENOMIC DNA]</scope>
    <source>
        <strain evidence="1 2">CBS 119005</strain>
    </source>
</reference>
<organism evidence="1 2">
    <name type="scientific">Hypoxylon rubiginosum</name>
    <dbReference type="NCBI Taxonomy" id="110542"/>
    <lineage>
        <taxon>Eukaryota</taxon>
        <taxon>Fungi</taxon>
        <taxon>Dikarya</taxon>
        <taxon>Ascomycota</taxon>
        <taxon>Pezizomycotina</taxon>
        <taxon>Sordariomycetes</taxon>
        <taxon>Xylariomycetidae</taxon>
        <taxon>Xylariales</taxon>
        <taxon>Hypoxylaceae</taxon>
        <taxon>Hypoxylon</taxon>
    </lineage>
</organism>
<evidence type="ECO:0000313" key="2">
    <source>
        <dbReference type="Proteomes" id="UP001497700"/>
    </source>
</evidence>
<dbReference type="EMBL" id="MU393486">
    <property type="protein sequence ID" value="KAI4864409.1"/>
    <property type="molecule type" value="Genomic_DNA"/>
</dbReference>
<accession>A0ACB9YYE8</accession>
<dbReference type="Proteomes" id="UP001497700">
    <property type="component" value="Unassembled WGS sequence"/>
</dbReference>
<sequence>MFGSEPTLTCVAPLVWCLPLKVSPSFLLTDRAINSPKTQQRSRSAKCYLMHVRIALTDTRKSLTPIKLAIGWCRRRRGRDCRVAALDPLALQRVTERISY</sequence>
<name>A0ACB9YYE8_9PEZI</name>
<protein>
    <submittedName>
        <fullName evidence="1">Uncharacterized protein</fullName>
    </submittedName>
</protein>
<keyword evidence="2" id="KW-1185">Reference proteome</keyword>
<comment type="caution">
    <text evidence="1">The sequence shown here is derived from an EMBL/GenBank/DDBJ whole genome shotgun (WGS) entry which is preliminary data.</text>
</comment>
<proteinExistence type="predicted"/>
<gene>
    <name evidence="1" type="ORF">F4820DRAFT_423503</name>
</gene>